<dbReference type="PANTHER" id="PTHR30441:SF8">
    <property type="entry name" value="DUF748 DOMAIN-CONTAINING PROTEIN"/>
    <property type="match status" value="1"/>
</dbReference>
<evidence type="ECO:0000256" key="1">
    <source>
        <dbReference type="SAM" id="Phobius"/>
    </source>
</evidence>
<dbReference type="GO" id="GO:0005886">
    <property type="term" value="C:plasma membrane"/>
    <property type="evidence" value="ECO:0007669"/>
    <property type="project" value="TreeGrafter"/>
</dbReference>
<sequence length="369" mass="40885">MKHAKKRFCYVVSGLLLMLIAFRLYLPYAAATYINNTLSQSDQYNGRVGDVDLMLWRGAYSLEYVLLYKANGQIDKPLFKADYVEFTLSWSQLFKGAAVGRVVVNSPEINFVDGNTEEKSQSGKNENWLSIADQLFPLRIDKLTINKGKIAFHNPDTSPAIDIALHDIHLEVNNLVNSDDLSDTRVATATAKGQTAEQGTISLNAKLNPATKAPTFDLDIQADNVGLVNFKNLLDTYAPFDLEAGTLTLAAEVASNEGQVKGYIKPILDNVEVFSWKGDIERDGDGFIEGSIEAISAFVTELFENQSQDQIATRIPIEGDLSSPDTQTWEAFTAILKNAFVKAFQGDVEESVELDRLELDRLENPEKSN</sequence>
<dbReference type="InterPro" id="IPR052894">
    <property type="entry name" value="AsmA-related"/>
</dbReference>
<evidence type="ECO:0008006" key="4">
    <source>
        <dbReference type="Google" id="ProtNLM"/>
    </source>
</evidence>
<evidence type="ECO:0000313" key="3">
    <source>
        <dbReference type="Proteomes" id="UP000509458"/>
    </source>
</evidence>
<dbReference type="Pfam" id="PF05359">
    <property type="entry name" value="DUF748"/>
    <property type="match status" value="1"/>
</dbReference>
<dbReference type="PANTHER" id="PTHR30441">
    <property type="entry name" value="DUF748 DOMAIN-CONTAINING PROTEIN"/>
    <property type="match status" value="1"/>
</dbReference>
<dbReference type="RefSeq" id="WP_179985021.1">
    <property type="nucleotide sequence ID" value="NZ_LR812090.1"/>
</dbReference>
<dbReference type="InterPro" id="IPR008023">
    <property type="entry name" value="DUF748"/>
</dbReference>
<keyword evidence="1" id="KW-1133">Transmembrane helix</keyword>
<reference evidence="2 3" key="1">
    <citation type="submission" date="2020-06" db="EMBL/GenBank/DDBJ databases">
        <authorList>
            <person name="Duchaud E."/>
        </authorList>
    </citation>
    <scope>NUCLEOTIDE SEQUENCE [LARGE SCALE GENOMIC DNA]</scope>
    <source>
        <strain evidence="2">Alteromonas fortis</strain>
    </source>
</reference>
<name>A0A6T9Y4Z0_ALTMA</name>
<dbReference type="GO" id="GO:0090313">
    <property type="term" value="P:regulation of protein targeting to membrane"/>
    <property type="evidence" value="ECO:0007669"/>
    <property type="project" value="TreeGrafter"/>
</dbReference>
<keyword evidence="1" id="KW-0472">Membrane</keyword>
<evidence type="ECO:0000313" key="2">
    <source>
        <dbReference type="EMBL" id="CAB9495916.1"/>
    </source>
</evidence>
<feature type="transmembrane region" description="Helical" evidence="1">
    <location>
        <begin position="7"/>
        <end position="26"/>
    </location>
</feature>
<accession>A0A6T9Y4Z0</accession>
<gene>
    <name evidence="2" type="ORF">ALFOR1_70296</name>
</gene>
<protein>
    <recommendedName>
        <fullName evidence="4">DUF748 domain-containing protein</fullName>
    </recommendedName>
</protein>
<dbReference type="EMBL" id="LR812090">
    <property type="protein sequence ID" value="CAB9495916.1"/>
    <property type="molecule type" value="Genomic_DNA"/>
</dbReference>
<keyword evidence="1" id="KW-0812">Transmembrane</keyword>
<organism evidence="2 3">
    <name type="scientific">Alteromonas macleodii</name>
    <name type="common">Pseudoalteromonas macleodii</name>
    <dbReference type="NCBI Taxonomy" id="28108"/>
    <lineage>
        <taxon>Bacteria</taxon>
        <taxon>Pseudomonadati</taxon>
        <taxon>Pseudomonadota</taxon>
        <taxon>Gammaproteobacteria</taxon>
        <taxon>Alteromonadales</taxon>
        <taxon>Alteromonadaceae</taxon>
        <taxon>Alteromonas/Salinimonas group</taxon>
        <taxon>Alteromonas</taxon>
    </lineage>
</organism>
<dbReference type="Proteomes" id="UP000509458">
    <property type="component" value="Chromosome"/>
</dbReference>
<dbReference type="AlphaFoldDB" id="A0A6T9Y4Z0"/>
<proteinExistence type="predicted"/>